<organism evidence="2 3">
    <name type="scientific">Dendrobium thyrsiflorum</name>
    <name type="common">Pinecone-like raceme dendrobium</name>
    <name type="synonym">Orchid</name>
    <dbReference type="NCBI Taxonomy" id="117978"/>
    <lineage>
        <taxon>Eukaryota</taxon>
        <taxon>Viridiplantae</taxon>
        <taxon>Streptophyta</taxon>
        <taxon>Embryophyta</taxon>
        <taxon>Tracheophyta</taxon>
        <taxon>Spermatophyta</taxon>
        <taxon>Magnoliopsida</taxon>
        <taxon>Liliopsida</taxon>
        <taxon>Asparagales</taxon>
        <taxon>Orchidaceae</taxon>
        <taxon>Epidendroideae</taxon>
        <taxon>Malaxideae</taxon>
        <taxon>Dendrobiinae</taxon>
        <taxon>Dendrobium</taxon>
    </lineage>
</organism>
<gene>
    <name evidence="2" type="ORF">M5K25_022443</name>
</gene>
<evidence type="ECO:0000313" key="3">
    <source>
        <dbReference type="Proteomes" id="UP001552299"/>
    </source>
</evidence>
<dbReference type="Proteomes" id="UP001552299">
    <property type="component" value="Unassembled WGS sequence"/>
</dbReference>
<name>A0ABD0U681_DENTH</name>
<dbReference type="InterPro" id="IPR026960">
    <property type="entry name" value="RVT-Znf"/>
</dbReference>
<reference evidence="2 3" key="1">
    <citation type="journal article" date="2024" name="Plant Biotechnol. J.">
        <title>Dendrobium thyrsiflorum genome and its molecular insights into genes involved in important horticultural traits.</title>
        <authorList>
            <person name="Chen B."/>
            <person name="Wang J.Y."/>
            <person name="Zheng P.J."/>
            <person name="Li K.L."/>
            <person name="Liang Y.M."/>
            <person name="Chen X.F."/>
            <person name="Zhang C."/>
            <person name="Zhao X."/>
            <person name="He X."/>
            <person name="Zhang G.Q."/>
            <person name="Liu Z.J."/>
            <person name="Xu Q."/>
        </authorList>
    </citation>
    <scope>NUCLEOTIDE SEQUENCE [LARGE SCALE GENOMIC DNA]</scope>
    <source>
        <strain evidence="2">GZMU011</strain>
    </source>
</reference>
<dbReference type="AlphaFoldDB" id="A0ABD0U681"/>
<protein>
    <recommendedName>
        <fullName evidence="1">Reverse transcriptase zinc-binding domain-containing protein</fullName>
    </recommendedName>
</protein>
<sequence>MMINYLLAHTKVPMSILDRIDKICRSFLWHDKDDRRGVHYVCLPQDQGGLGVKSMRLWSGPFRARLAWHFFQFPLHWHNSLLRETYGESLEMTAKHHGRSWKILQDGWRALKGAVRWKLRDGAQVSILNDVWILDIKLIYWPTFFNVSIEDSDKVVDLLDDGCWRIDAVQELFRPSLAEIILKTPVFMDMEKDKPELIYSSLSRSVTSQAFLAQFRNSDGRFNWLKSIKLLPRETMFWWRAIHDAIPSQDWLVRRGMEVSELCIWGCLVKEDLHHIMYHCKFSLKVFEVLESWGFPMPCINKFSVKVNNGLEFSQADVLFLKTVYHIWLNRNRKKHDDGWVSPTRVAALILGNFNLVNIDGAFKYPYRASLGIMVRDATGRLIMAAGKKILHWDVNYIELSSIALLIEVLNEDILGASGTGINESSRVEF</sequence>
<evidence type="ECO:0000313" key="2">
    <source>
        <dbReference type="EMBL" id="KAL0907983.1"/>
    </source>
</evidence>
<dbReference type="Pfam" id="PF13966">
    <property type="entry name" value="zf-RVT"/>
    <property type="match status" value="1"/>
</dbReference>
<proteinExistence type="predicted"/>
<comment type="caution">
    <text evidence="2">The sequence shown here is derived from an EMBL/GenBank/DDBJ whole genome shotgun (WGS) entry which is preliminary data.</text>
</comment>
<dbReference type="PANTHER" id="PTHR33116:SF78">
    <property type="entry name" value="OS12G0587133 PROTEIN"/>
    <property type="match status" value="1"/>
</dbReference>
<evidence type="ECO:0000259" key="1">
    <source>
        <dbReference type="Pfam" id="PF13966"/>
    </source>
</evidence>
<feature type="domain" description="Reverse transcriptase zinc-binding" evidence="1">
    <location>
        <begin position="218"/>
        <end position="286"/>
    </location>
</feature>
<dbReference type="EMBL" id="JANQDX010000017">
    <property type="protein sequence ID" value="KAL0907983.1"/>
    <property type="molecule type" value="Genomic_DNA"/>
</dbReference>
<dbReference type="PANTHER" id="PTHR33116">
    <property type="entry name" value="REVERSE TRANSCRIPTASE ZINC-BINDING DOMAIN-CONTAINING PROTEIN-RELATED-RELATED"/>
    <property type="match status" value="1"/>
</dbReference>
<keyword evidence="3" id="KW-1185">Reference proteome</keyword>
<accession>A0ABD0U681</accession>